<dbReference type="GO" id="GO:0046872">
    <property type="term" value="F:metal ion binding"/>
    <property type="evidence" value="ECO:0007669"/>
    <property type="project" value="UniProtKB-KW"/>
</dbReference>
<comment type="caution">
    <text evidence="6">The sequence shown here is derived from an EMBL/GenBank/DDBJ whole genome shotgun (WGS) entry which is preliminary data.</text>
</comment>
<evidence type="ECO:0000256" key="3">
    <source>
        <dbReference type="ARBA" id="ARBA00023004"/>
    </source>
</evidence>
<evidence type="ECO:0000259" key="5">
    <source>
        <dbReference type="PROSITE" id="PS51007"/>
    </source>
</evidence>
<evidence type="ECO:0000256" key="2">
    <source>
        <dbReference type="ARBA" id="ARBA00022723"/>
    </source>
</evidence>
<keyword evidence="7" id="KW-1185">Reference proteome</keyword>
<keyword evidence="3 4" id="KW-0408">Iron</keyword>
<keyword evidence="1 4" id="KW-0349">Heme</keyword>
<evidence type="ECO:0000256" key="1">
    <source>
        <dbReference type="ARBA" id="ARBA00022617"/>
    </source>
</evidence>
<dbReference type="InterPro" id="IPR009056">
    <property type="entry name" value="Cyt_c-like_dom"/>
</dbReference>
<dbReference type="InterPro" id="IPR036909">
    <property type="entry name" value="Cyt_c-like_dom_sf"/>
</dbReference>
<feature type="domain" description="Cytochrome c" evidence="5">
    <location>
        <begin position="93"/>
        <end position="172"/>
    </location>
</feature>
<dbReference type="PROSITE" id="PS51007">
    <property type="entry name" value="CYTC"/>
    <property type="match status" value="1"/>
</dbReference>
<reference evidence="6" key="1">
    <citation type="submission" date="2022-09" db="EMBL/GenBank/DDBJ databases">
        <title>Rhodovastum sp. nov. RN2-1 isolated from soil in Seongnam, South Korea.</title>
        <authorList>
            <person name="Le N.T."/>
        </authorList>
    </citation>
    <scope>NUCLEOTIDE SEQUENCE</scope>
    <source>
        <strain evidence="6">RN2-1</strain>
    </source>
</reference>
<evidence type="ECO:0000313" key="7">
    <source>
        <dbReference type="Proteomes" id="UP001165679"/>
    </source>
</evidence>
<sequence length="174" mass="18608">MAGMTAASCRNGHKCEDRQSDAIHALITRLRGRLRQDDGFRYPPRRRSKALRGPRETAKIAGRMATVWDIPGVIAAACLAMAPPCAYAQSAPNNAATGQTLAQQLCSRCHVVVPSGQRGWTDAPAFDAIANRQGATAAKLSAVIQKPHLHMLNTGLPQDQADAIAAYIISLRKG</sequence>
<dbReference type="GO" id="GO:0020037">
    <property type="term" value="F:heme binding"/>
    <property type="evidence" value="ECO:0007669"/>
    <property type="project" value="InterPro"/>
</dbReference>
<reference evidence="6" key="2">
    <citation type="submission" date="2022-10" db="EMBL/GenBank/DDBJ databases">
        <authorList>
            <person name="Trinh H.N."/>
        </authorList>
    </citation>
    <scope>NUCLEOTIDE SEQUENCE</scope>
    <source>
        <strain evidence="6">RN2-1</strain>
    </source>
</reference>
<keyword evidence="2 4" id="KW-0479">Metal-binding</keyword>
<dbReference type="Gene3D" id="1.10.760.10">
    <property type="entry name" value="Cytochrome c-like domain"/>
    <property type="match status" value="1"/>
</dbReference>
<dbReference type="RefSeq" id="WP_264712012.1">
    <property type="nucleotide sequence ID" value="NZ_JAPDNT010000001.1"/>
</dbReference>
<dbReference type="GO" id="GO:0009055">
    <property type="term" value="F:electron transfer activity"/>
    <property type="evidence" value="ECO:0007669"/>
    <property type="project" value="InterPro"/>
</dbReference>
<gene>
    <name evidence="6" type="ORF">OL599_02520</name>
</gene>
<name>A0AA41YN95_9PROT</name>
<evidence type="ECO:0000313" key="6">
    <source>
        <dbReference type="EMBL" id="MCW3473440.1"/>
    </source>
</evidence>
<dbReference type="Pfam" id="PF13442">
    <property type="entry name" value="Cytochrome_CBB3"/>
    <property type="match status" value="1"/>
</dbReference>
<organism evidence="6 7">
    <name type="scientific">Limobrevibacterium gyesilva</name>
    <dbReference type="NCBI Taxonomy" id="2991712"/>
    <lineage>
        <taxon>Bacteria</taxon>
        <taxon>Pseudomonadati</taxon>
        <taxon>Pseudomonadota</taxon>
        <taxon>Alphaproteobacteria</taxon>
        <taxon>Acetobacterales</taxon>
        <taxon>Acetobacteraceae</taxon>
        <taxon>Limobrevibacterium</taxon>
    </lineage>
</organism>
<accession>A0AA41YN95</accession>
<dbReference type="Proteomes" id="UP001165679">
    <property type="component" value="Unassembled WGS sequence"/>
</dbReference>
<dbReference type="AlphaFoldDB" id="A0AA41YN95"/>
<dbReference type="EMBL" id="JAPDNT010000001">
    <property type="protein sequence ID" value="MCW3473440.1"/>
    <property type="molecule type" value="Genomic_DNA"/>
</dbReference>
<evidence type="ECO:0000256" key="4">
    <source>
        <dbReference type="PROSITE-ProRule" id="PRU00433"/>
    </source>
</evidence>
<dbReference type="SUPFAM" id="SSF46626">
    <property type="entry name" value="Cytochrome c"/>
    <property type="match status" value="1"/>
</dbReference>
<protein>
    <recommendedName>
        <fullName evidence="5">Cytochrome c domain-containing protein</fullName>
    </recommendedName>
</protein>
<proteinExistence type="predicted"/>